<protein>
    <recommendedName>
        <fullName evidence="1">Tip attachment protein J domain-containing protein</fullName>
    </recommendedName>
</protein>
<proteinExistence type="predicted"/>
<reference evidence="2 3" key="1">
    <citation type="submission" date="2016-10" db="EMBL/GenBank/DDBJ databases">
        <authorList>
            <person name="de Groot N.N."/>
        </authorList>
    </citation>
    <scope>NUCLEOTIDE SEQUENCE [LARGE SCALE GENOMIC DNA]</scope>
    <source>
        <strain evidence="2 3">DSM 26656</strain>
    </source>
</reference>
<dbReference type="AlphaFoldDB" id="A0A1H6BEY1"/>
<keyword evidence="3" id="KW-1185">Reference proteome</keyword>
<dbReference type="InterPro" id="IPR032876">
    <property type="entry name" value="J_dom"/>
</dbReference>
<evidence type="ECO:0000313" key="3">
    <source>
        <dbReference type="Proteomes" id="UP000236743"/>
    </source>
</evidence>
<sequence>MPFITGLISAIGTAVTAVSGFAAGLGIVGKALLSVGLSLGLSALSSALGSNKSAAAKPGEVSATLQIGGDIPRQVAFGQCAVKGQLVFIATAGVSNERLCQVFVLSDGWCASLDGIWVGDKALPLTPTAPDNGAVAKFTVDHFGDTGFGDKRMTLWFYDGRPGQAAPGRPQVFAPDRWGPSDRLAGMTHVVVELINNNDTFDAIPDLLFVISGYRCHDPRKDPAFGGAGSHSLSNPATWESTQNPALMVLAYLRGIQSEGQTLMGLDLADYDVLSDTFMQAANIADEGVPLDAGGYEPRYRASAVITAQDSDHRSALAPLVQALAGYLIERNGSFGLLAGAAQLPVVTLTDADIDWTRGVKWQGSRSRTERTNEVHGQFVDPAAQGQANSYPPITSPVFSAEDGERLAVQLDFGAITSITQAQRAARIRMRETRRQASASITCGFHLLWLEAGDWLRWQSATFGFDKLYRVVSRQLNPDDTPSLSLQEVGNEIYSWSAADEQPYLPPAGAPTGPPLPSTVMNFTVQPDVISSGDGSTRPILRMRWDPIADARVIAVIIEYRPVGRVAATRVRDDSPGDGEFILDQPPTGLDYEFRATIATVPARPVTWTPWISLTALKDARFLVDVPDLMARFRAQFDWQPVLMPDLTTLVWNTVQEASNADLKASASIRRVEEVSVTQDEARATLATQIDAKFDATQATITDLQTVVATNTSAIATMSTQLVATMEGLDATKATVLTQGSAIATATGAIATLSTQISVTAAGLDTLSGTVTTQGFAIIDLEAGKASVGYATEIEAKVNAVSANGQFDMVATVGPGGPSSRIRMRASTTSGGTMTDAGFMIDVIGGVSRISMIASQFVFVDNAGGNAFAPLIYAAGDWVFDSRIIMRSGTSGRRTVLTNQRMEVYDAAGTLRVRIGIW</sequence>
<name>A0A1H6BEY1_9HYPH</name>
<dbReference type="Proteomes" id="UP000236743">
    <property type="component" value="Unassembled WGS sequence"/>
</dbReference>
<feature type="domain" description="Tip attachment protein J" evidence="1">
    <location>
        <begin position="311"/>
        <end position="472"/>
    </location>
</feature>
<dbReference type="EMBL" id="FNUY01000007">
    <property type="protein sequence ID" value="SEG59230.1"/>
    <property type="molecule type" value="Genomic_DNA"/>
</dbReference>
<dbReference type="RefSeq" id="WP_146071385.1">
    <property type="nucleotide sequence ID" value="NZ_FNUY01000007.1"/>
</dbReference>
<evidence type="ECO:0000313" key="2">
    <source>
        <dbReference type="EMBL" id="SEG59230.1"/>
    </source>
</evidence>
<dbReference type="Pfam" id="PF13550">
    <property type="entry name" value="Phage-tail_3"/>
    <property type="match status" value="1"/>
</dbReference>
<dbReference type="OrthoDB" id="7822067at2"/>
<organism evidence="2 3">
    <name type="scientific">Bosea lathyri</name>
    <dbReference type="NCBI Taxonomy" id="1036778"/>
    <lineage>
        <taxon>Bacteria</taxon>
        <taxon>Pseudomonadati</taxon>
        <taxon>Pseudomonadota</taxon>
        <taxon>Alphaproteobacteria</taxon>
        <taxon>Hyphomicrobiales</taxon>
        <taxon>Boseaceae</taxon>
        <taxon>Bosea</taxon>
    </lineage>
</organism>
<gene>
    <name evidence="2" type="ORF">SAMN04488115_107184</name>
</gene>
<accession>A0A1H6BEY1</accession>
<evidence type="ECO:0000259" key="1">
    <source>
        <dbReference type="Pfam" id="PF13550"/>
    </source>
</evidence>